<dbReference type="STRING" id="913774.A0A0C3CVY1"/>
<reference evidence="2 3" key="1">
    <citation type="submission" date="2014-04" db="EMBL/GenBank/DDBJ databases">
        <authorList>
            <consortium name="DOE Joint Genome Institute"/>
            <person name="Kuo A."/>
            <person name="Martino E."/>
            <person name="Perotto S."/>
            <person name="Kohler A."/>
            <person name="Nagy L.G."/>
            <person name="Floudas D."/>
            <person name="Copeland A."/>
            <person name="Barry K.W."/>
            <person name="Cichocki N."/>
            <person name="Veneault-Fourrey C."/>
            <person name="LaButti K."/>
            <person name="Lindquist E.A."/>
            <person name="Lipzen A."/>
            <person name="Lundell T."/>
            <person name="Morin E."/>
            <person name="Murat C."/>
            <person name="Sun H."/>
            <person name="Tunlid A."/>
            <person name="Henrissat B."/>
            <person name="Grigoriev I.V."/>
            <person name="Hibbett D.S."/>
            <person name="Martin F."/>
            <person name="Nordberg H.P."/>
            <person name="Cantor M.N."/>
            <person name="Hua S.X."/>
        </authorList>
    </citation>
    <scope>NUCLEOTIDE SEQUENCE [LARGE SCALE GENOMIC DNA]</scope>
    <source>
        <strain evidence="2 3">Zn</strain>
    </source>
</reference>
<dbReference type="GO" id="GO:0003676">
    <property type="term" value="F:nucleic acid binding"/>
    <property type="evidence" value="ECO:0007669"/>
    <property type="project" value="InterPro"/>
</dbReference>
<keyword evidence="3" id="KW-1185">Reference proteome</keyword>
<dbReference type="AlphaFoldDB" id="A0A0C3CVY1"/>
<protein>
    <recommendedName>
        <fullName evidence="1">DDE-1 domain-containing protein</fullName>
    </recommendedName>
</protein>
<dbReference type="Pfam" id="PF03184">
    <property type="entry name" value="DDE_1"/>
    <property type="match status" value="1"/>
</dbReference>
<feature type="non-terminal residue" evidence="2">
    <location>
        <position position="1"/>
    </location>
</feature>
<accession>A0A0C3CVY1</accession>
<dbReference type="Proteomes" id="UP000054321">
    <property type="component" value="Unassembled WGS sequence"/>
</dbReference>
<evidence type="ECO:0000313" key="2">
    <source>
        <dbReference type="EMBL" id="KIM93867.1"/>
    </source>
</evidence>
<dbReference type="HOGENOM" id="CLU_2419063_0_0_1"/>
<evidence type="ECO:0000259" key="1">
    <source>
        <dbReference type="Pfam" id="PF03184"/>
    </source>
</evidence>
<evidence type="ECO:0000313" key="3">
    <source>
        <dbReference type="Proteomes" id="UP000054321"/>
    </source>
</evidence>
<sequence length="92" mass="10576">GHASHVMAEFDQYARQNSIIMLCIPPHSSHILHPLDVSCFAVLKRLYRQDIEAQMQVGINYINKDDILTLCKRSARLFLVQLQFRVILGRLG</sequence>
<dbReference type="EMBL" id="KN832892">
    <property type="protein sequence ID" value="KIM93867.1"/>
    <property type="molecule type" value="Genomic_DNA"/>
</dbReference>
<reference evidence="3" key="2">
    <citation type="submission" date="2015-01" db="EMBL/GenBank/DDBJ databases">
        <title>Evolutionary Origins and Diversification of the Mycorrhizal Mutualists.</title>
        <authorList>
            <consortium name="DOE Joint Genome Institute"/>
            <consortium name="Mycorrhizal Genomics Consortium"/>
            <person name="Kohler A."/>
            <person name="Kuo A."/>
            <person name="Nagy L.G."/>
            <person name="Floudas D."/>
            <person name="Copeland A."/>
            <person name="Barry K.W."/>
            <person name="Cichocki N."/>
            <person name="Veneault-Fourrey C."/>
            <person name="LaButti K."/>
            <person name="Lindquist E.A."/>
            <person name="Lipzen A."/>
            <person name="Lundell T."/>
            <person name="Morin E."/>
            <person name="Murat C."/>
            <person name="Riley R."/>
            <person name="Ohm R."/>
            <person name="Sun H."/>
            <person name="Tunlid A."/>
            <person name="Henrissat B."/>
            <person name="Grigoriev I.V."/>
            <person name="Hibbett D.S."/>
            <person name="Martin F."/>
        </authorList>
    </citation>
    <scope>NUCLEOTIDE SEQUENCE [LARGE SCALE GENOMIC DNA]</scope>
    <source>
        <strain evidence="3">Zn</strain>
    </source>
</reference>
<feature type="domain" description="DDE-1" evidence="1">
    <location>
        <begin position="2"/>
        <end position="64"/>
    </location>
</feature>
<name>A0A0C3CVY1_OIDMZ</name>
<proteinExistence type="predicted"/>
<dbReference type="InterPro" id="IPR004875">
    <property type="entry name" value="DDE_SF_endonuclease_dom"/>
</dbReference>
<gene>
    <name evidence="2" type="ORF">OIDMADRAFT_137030</name>
</gene>
<dbReference type="OrthoDB" id="5425161at2759"/>
<dbReference type="InParanoid" id="A0A0C3CVY1"/>
<organism evidence="2 3">
    <name type="scientific">Oidiodendron maius (strain Zn)</name>
    <dbReference type="NCBI Taxonomy" id="913774"/>
    <lineage>
        <taxon>Eukaryota</taxon>
        <taxon>Fungi</taxon>
        <taxon>Dikarya</taxon>
        <taxon>Ascomycota</taxon>
        <taxon>Pezizomycotina</taxon>
        <taxon>Leotiomycetes</taxon>
        <taxon>Leotiomycetes incertae sedis</taxon>
        <taxon>Myxotrichaceae</taxon>
        <taxon>Oidiodendron</taxon>
    </lineage>
</organism>